<organism evidence="3 4">
    <name type="scientific">Trypanosoma theileri</name>
    <dbReference type="NCBI Taxonomy" id="67003"/>
    <lineage>
        <taxon>Eukaryota</taxon>
        <taxon>Discoba</taxon>
        <taxon>Euglenozoa</taxon>
        <taxon>Kinetoplastea</taxon>
        <taxon>Metakinetoplastina</taxon>
        <taxon>Trypanosomatida</taxon>
        <taxon>Trypanosomatidae</taxon>
        <taxon>Trypanosoma</taxon>
    </lineage>
</organism>
<evidence type="ECO:0000256" key="2">
    <source>
        <dbReference type="SAM" id="SignalP"/>
    </source>
</evidence>
<feature type="region of interest" description="Disordered" evidence="1">
    <location>
        <begin position="27"/>
        <end position="287"/>
    </location>
</feature>
<feature type="compositionally biased region" description="Basic and acidic residues" evidence="1">
    <location>
        <begin position="136"/>
        <end position="152"/>
    </location>
</feature>
<dbReference type="RefSeq" id="XP_028878110.1">
    <property type="nucleotide sequence ID" value="XM_029030640.1"/>
</dbReference>
<dbReference type="VEuPathDB" id="TriTrypDB:TM35_000511450"/>
<comment type="caution">
    <text evidence="3">The sequence shown here is derived from an EMBL/GenBank/DDBJ whole genome shotgun (WGS) entry which is preliminary data.</text>
</comment>
<evidence type="ECO:0000256" key="1">
    <source>
        <dbReference type="SAM" id="MobiDB-lite"/>
    </source>
</evidence>
<sequence>MRHLLCVLVLSFCCVCGCVLATTGGEATGVGGASLQTRDEGPHSEDAEEETLETCGAEGKGTGKPCKQKSPLESSQERSLIGNQSDDHSRSTPDPNSEIPSHGTTSTPTGSSSGSPGDQGGSLVENRENPSPLKGQKKEEDDEGSRGVEEQVSRGQGAVEGGRGHSDSKPPTVSPGNSENPNGTDNEQTPGNEQRSQINNGTQGTSAAQGNTNAQEATVTQPSSSSDTSSSSVTENTGGTTSESDDTGSQNESTNITDVTGNTTTTTTTTLPPELTNNKKGDADSSS</sequence>
<feature type="compositionally biased region" description="Polar residues" evidence="1">
    <location>
        <begin position="169"/>
        <end position="222"/>
    </location>
</feature>
<reference evidence="3 4" key="1">
    <citation type="submission" date="2017-03" db="EMBL/GenBank/DDBJ databases">
        <title>An alternative strategy for trypanosome survival in the mammalian bloodstream revealed through genome and transcriptome analysis of the ubiquitous bovine parasite Trypanosoma (Megatrypanum) theileri.</title>
        <authorList>
            <person name="Kelly S."/>
            <person name="Ivens A."/>
            <person name="Mott A."/>
            <person name="O'Neill E."/>
            <person name="Emms D."/>
            <person name="Macleod O."/>
            <person name="Voorheis P."/>
            <person name="Matthews J."/>
            <person name="Matthews K."/>
            <person name="Carrington M."/>
        </authorList>
    </citation>
    <scope>NUCLEOTIDE SEQUENCE [LARGE SCALE GENOMIC DNA]</scope>
    <source>
        <strain evidence="3">Edinburgh</strain>
    </source>
</reference>
<evidence type="ECO:0000313" key="4">
    <source>
        <dbReference type="Proteomes" id="UP000192257"/>
    </source>
</evidence>
<dbReference type="Proteomes" id="UP000192257">
    <property type="component" value="Unassembled WGS sequence"/>
</dbReference>
<accession>A0A1X0NGY5</accession>
<feature type="chain" id="PRO_5012959004" description="Mucin-associated surface protein (MASP)" evidence="2">
    <location>
        <begin position="22"/>
        <end position="287"/>
    </location>
</feature>
<protein>
    <recommendedName>
        <fullName evidence="5">Mucin-associated surface protein (MASP)</fullName>
    </recommendedName>
</protein>
<feature type="compositionally biased region" description="Low complexity" evidence="1">
    <location>
        <begin position="223"/>
        <end position="242"/>
    </location>
</feature>
<feature type="compositionally biased region" description="Basic and acidic residues" evidence="1">
    <location>
        <begin position="277"/>
        <end position="287"/>
    </location>
</feature>
<dbReference type="EMBL" id="NBCO01000051">
    <property type="protein sequence ID" value="ORC84044.1"/>
    <property type="molecule type" value="Genomic_DNA"/>
</dbReference>
<feature type="compositionally biased region" description="Polar residues" evidence="1">
    <location>
        <begin position="71"/>
        <end position="84"/>
    </location>
</feature>
<proteinExistence type="predicted"/>
<keyword evidence="4" id="KW-1185">Reference proteome</keyword>
<feature type="signal peptide" evidence="2">
    <location>
        <begin position="1"/>
        <end position="21"/>
    </location>
</feature>
<keyword evidence="2" id="KW-0732">Signal</keyword>
<feature type="non-terminal residue" evidence="3">
    <location>
        <position position="287"/>
    </location>
</feature>
<name>A0A1X0NGY5_9TRYP</name>
<dbReference type="GeneID" id="39990420"/>
<evidence type="ECO:0008006" key="5">
    <source>
        <dbReference type="Google" id="ProtNLM"/>
    </source>
</evidence>
<evidence type="ECO:0000313" key="3">
    <source>
        <dbReference type="EMBL" id="ORC84044.1"/>
    </source>
</evidence>
<feature type="compositionally biased region" description="Low complexity" evidence="1">
    <location>
        <begin position="254"/>
        <end position="276"/>
    </location>
</feature>
<feature type="compositionally biased region" description="Low complexity" evidence="1">
    <location>
        <begin position="100"/>
        <end position="116"/>
    </location>
</feature>
<dbReference type="AlphaFoldDB" id="A0A1X0NGY5"/>
<gene>
    <name evidence="3" type="ORF">TM35_000511450</name>
</gene>